<comment type="caution">
    <text evidence="1">The sequence shown here is derived from an EMBL/GenBank/DDBJ whole genome shotgun (WGS) entry which is preliminary data.</text>
</comment>
<dbReference type="NCBIfam" id="NF033709">
    <property type="entry name" value="PorV_fam"/>
    <property type="match status" value="1"/>
</dbReference>
<dbReference type="EMBL" id="NOZQ01000117">
    <property type="protein sequence ID" value="OYD15483.1"/>
    <property type="molecule type" value="Genomic_DNA"/>
</dbReference>
<accession>A0A235BSM6</accession>
<evidence type="ECO:0000313" key="2">
    <source>
        <dbReference type="Proteomes" id="UP000215215"/>
    </source>
</evidence>
<reference evidence="1 2" key="1">
    <citation type="submission" date="2017-07" db="EMBL/GenBank/DDBJ databases">
        <title>Recovery of genomes from metagenomes via a dereplication, aggregation, and scoring strategy.</title>
        <authorList>
            <person name="Sieber C.M."/>
            <person name="Probst A.J."/>
            <person name="Sharrar A."/>
            <person name="Thomas B.C."/>
            <person name="Hess M."/>
            <person name="Tringe S.G."/>
            <person name="Banfield J.F."/>
        </authorList>
    </citation>
    <scope>NUCLEOTIDE SEQUENCE [LARGE SCALE GENOMIC DNA]</scope>
    <source>
        <strain evidence="1">JGI_Cruoil_03_44_89</strain>
    </source>
</reference>
<proteinExistence type="predicted"/>
<dbReference type="Proteomes" id="UP000215215">
    <property type="component" value="Unassembled WGS sequence"/>
</dbReference>
<sequence>MKRLLLLAFIPSIIYCSNGTTIFDFLNIPCGARPTAVGGGFSAFGDPHSIFYNPAGICNITTTTFSSTLRHYIAGINSGIILWEKPDFNGVIGIAINYVNLGSIEGRDVDDNLNGSFTPVSLSTKFAYARHIGSFKGGLSVNLIYENIDKYSAFAPAVDIGIIYTPPTVPHIDLGLSLNNLGYEIIPFRDTRENLPYKIKAGLAYQPLPPYIFSLDIERQINGGQDFILGAEIPLSPNFFFRAGYSSRWQDLAVDVSTDVTAGLSFGIGVVRNRLKIDYTASPMVDLGIAHQISISFLN</sequence>
<protein>
    <recommendedName>
        <fullName evidence="3">PorV/PorQ family protein</fullName>
    </recommendedName>
</protein>
<dbReference type="Gene3D" id="2.40.160.60">
    <property type="entry name" value="Outer membrane protein transport protein (OMPP1/FadL/TodX)"/>
    <property type="match status" value="1"/>
</dbReference>
<dbReference type="AlphaFoldDB" id="A0A235BSM6"/>
<organism evidence="1 2">
    <name type="scientific">candidate division WOR-3 bacterium JGI_Cruoil_03_44_89</name>
    <dbReference type="NCBI Taxonomy" id="1973748"/>
    <lineage>
        <taxon>Bacteria</taxon>
        <taxon>Bacteria division WOR-3</taxon>
    </lineage>
</organism>
<evidence type="ECO:0008006" key="3">
    <source>
        <dbReference type="Google" id="ProtNLM"/>
    </source>
</evidence>
<name>A0A235BSM6_UNCW3</name>
<evidence type="ECO:0000313" key="1">
    <source>
        <dbReference type="EMBL" id="OYD15483.1"/>
    </source>
</evidence>
<gene>
    <name evidence="1" type="ORF">CH333_05630</name>
</gene>